<feature type="non-terminal residue" evidence="1">
    <location>
        <position position="1"/>
    </location>
</feature>
<accession>A0A430RN47</accession>
<dbReference type="EMBL" id="PELV01000072">
    <property type="protein sequence ID" value="RTH20010.1"/>
    <property type="molecule type" value="Genomic_DNA"/>
</dbReference>
<sequence>GGGLWEGFALERMAEAKRLRLVRKEWLGEDLWLEAYPEG</sequence>
<dbReference type="Proteomes" id="UP000287439">
    <property type="component" value="Unassembled WGS sequence"/>
</dbReference>
<evidence type="ECO:0000313" key="1">
    <source>
        <dbReference type="EMBL" id="RTH20010.1"/>
    </source>
</evidence>
<dbReference type="AlphaFoldDB" id="A0A430RN47"/>
<organism evidence="1 2">
    <name type="scientific">Thermus scotoductus</name>
    <dbReference type="NCBI Taxonomy" id="37636"/>
    <lineage>
        <taxon>Bacteria</taxon>
        <taxon>Thermotogati</taxon>
        <taxon>Deinococcota</taxon>
        <taxon>Deinococci</taxon>
        <taxon>Thermales</taxon>
        <taxon>Thermaceae</taxon>
        <taxon>Thermus</taxon>
    </lineage>
</organism>
<evidence type="ECO:0000313" key="2">
    <source>
        <dbReference type="Proteomes" id="UP000287439"/>
    </source>
</evidence>
<gene>
    <name evidence="1" type="ORF">CSW41_03010</name>
</gene>
<proteinExistence type="predicted"/>
<name>A0A430RN47_THESC</name>
<comment type="caution">
    <text evidence="1">The sequence shown here is derived from an EMBL/GenBank/DDBJ whole genome shotgun (WGS) entry which is preliminary data.</text>
</comment>
<protein>
    <submittedName>
        <fullName evidence="1">Riboflavin biosynthesis protein RibD</fullName>
    </submittedName>
</protein>
<reference evidence="1 2" key="1">
    <citation type="journal article" date="2019" name="Extremophiles">
        <title>Biogeography of thermophiles and predominance of Thermus scotoductus in domestic water heaters.</title>
        <authorList>
            <person name="Wilpiszeski R.L."/>
            <person name="Zhang Z."/>
            <person name="House C.H."/>
        </authorList>
    </citation>
    <scope>NUCLEOTIDE SEQUENCE [LARGE SCALE GENOMIC DNA]</scope>
    <source>
        <strain evidence="1 2">28_S28</strain>
    </source>
</reference>